<feature type="modified residue" description="N6-(pyridoxal phosphate)lysine" evidence="6">
    <location>
        <position position="293"/>
    </location>
</feature>
<feature type="domain" description="Serine hydroxymethyltransferase-like" evidence="7">
    <location>
        <begin position="40"/>
        <end position="142"/>
    </location>
</feature>
<keyword evidence="4 6" id="KW-0808">Transferase</keyword>
<evidence type="ECO:0000313" key="9">
    <source>
        <dbReference type="Proteomes" id="UP000654345"/>
    </source>
</evidence>
<evidence type="ECO:0000256" key="5">
    <source>
        <dbReference type="ARBA" id="ARBA00022898"/>
    </source>
</evidence>
<evidence type="ECO:0000256" key="2">
    <source>
        <dbReference type="ARBA" id="ARBA00006376"/>
    </source>
</evidence>
<comment type="function">
    <text evidence="6">Catalyzes the reversible interconversion of serine and glycine with tetrahydrofolate (THF) serving as the one-carbon carrier. This reaction serves as the major source of one-carbon groups required for the biosynthesis of purines, thymidylate, methionine, and other important biomolecules. Also exhibits THF-independent aldolase activity toward beta-hydroxyamino acids, producing glycine and aldehydes, via a retro-aldol mechanism.</text>
</comment>
<dbReference type="InterPro" id="IPR049943">
    <property type="entry name" value="Ser_HO-MeTrfase-like"/>
</dbReference>
<comment type="pathway">
    <text evidence="6">One-carbon metabolism; tetrahydrofolate interconversion.</text>
</comment>
<comment type="subunit">
    <text evidence="6">Homodimer.</text>
</comment>
<dbReference type="InterPro" id="IPR019798">
    <property type="entry name" value="Ser_HO-MeTrfase_PLP_BS"/>
</dbReference>
<accession>A0ABQ3V101</accession>
<evidence type="ECO:0000256" key="6">
    <source>
        <dbReference type="HAMAP-Rule" id="MF_00051"/>
    </source>
</evidence>
<proteinExistence type="inferred from homology"/>
<dbReference type="SUPFAM" id="SSF53383">
    <property type="entry name" value="PLP-dependent transferases"/>
    <property type="match status" value="1"/>
</dbReference>
<comment type="pathway">
    <text evidence="6">Amino-acid biosynthesis; glycine biosynthesis; glycine from L-serine: step 1/1.</text>
</comment>
<evidence type="ECO:0000256" key="4">
    <source>
        <dbReference type="ARBA" id="ARBA00022679"/>
    </source>
</evidence>
<dbReference type="HAMAP" id="MF_00051">
    <property type="entry name" value="SHMT"/>
    <property type="match status" value="1"/>
</dbReference>
<dbReference type="Proteomes" id="UP000654345">
    <property type="component" value="Unassembled WGS sequence"/>
</dbReference>
<dbReference type="RefSeq" id="WP_201374859.1">
    <property type="nucleotide sequence ID" value="NZ_BNJG01000003.1"/>
</dbReference>
<dbReference type="CDD" id="cd00378">
    <property type="entry name" value="SHMT"/>
    <property type="match status" value="1"/>
</dbReference>
<dbReference type="InterPro" id="IPR039429">
    <property type="entry name" value="SHMT-like_dom"/>
</dbReference>
<keyword evidence="3 6" id="KW-0554">One-carbon metabolism</keyword>
<keyword evidence="6" id="KW-0028">Amino-acid biosynthesis</keyword>
<organism evidence="8 9">
    <name type="scientific">Ktedonobacter robiniae</name>
    <dbReference type="NCBI Taxonomy" id="2778365"/>
    <lineage>
        <taxon>Bacteria</taxon>
        <taxon>Bacillati</taxon>
        <taxon>Chloroflexota</taxon>
        <taxon>Ktedonobacteria</taxon>
        <taxon>Ktedonobacterales</taxon>
        <taxon>Ktedonobacteraceae</taxon>
        <taxon>Ktedonobacter</taxon>
    </lineage>
</organism>
<dbReference type="Pfam" id="PF00464">
    <property type="entry name" value="SHMT"/>
    <property type="match status" value="2"/>
</dbReference>
<dbReference type="Gene3D" id="3.40.640.10">
    <property type="entry name" value="Type I PLP-dependent aspartate aminotransferase-like (Major domain)"/>
    <property type="match status" value="2"/>
</dbReference>
<name>A0ABQ3V101_9CHLR</name>
<comment type="similarity">
    <text evidence="2 6">Belongs to the SHMT family.</text>
</comment>
<feature type="site" description="Plays an important role in substrate specificity" evidence="6">
    <location>
        <position position="292"/>
    </location>
</feature>
<dbReference type="NCBIfam" id="NF000586">
    <property type="entry name" value="PRK00011.1"/>
    <property type="match status" value="1"/>
</dbReference>
<feature type="binding site" evidence="6">
    <location>
        <begin position="185"/>
        <end position="187"/>
    </location>
    <ligand>
        <name>(6S)-5,6,7,8-tetrahydrofolate</name>
        <dbReference type="ChEBI" id="CHEBI:57453"/>
    </ligand>
</feature>
<evidence type="ECO:0000259" key="7">
    <source>
        <dbReference type="Pfam" id="PF00464"/>
    </source>
</evidence>
<dbReference type="NCBIfam" id="NF010094">
    <property type="entry name" value="PRK13580.1"/>
    <property type="match status" value="1"/>
</dbReference>
<dbReference type="Gene3D" id="3.90.1150.10">
    <property type="entry name" value="Aspartate Aminotransferase, domain 1"/>
    <property type="match status" value="2"/>
</dbReference>
<evidence type="ECO:0000313" key="8">
    <source>
        <dbReference type="EMBL" id="GHO58593.1"/>
    </source>
</evidence>
<dbReference type="InterPro" id="IPR001085">
    <property type="entry name" value="Ser_HO-MeTrfase"/>
</dbReference>
<dbReference type="InterPro" id="IPR015424">
    <property type="entry name" value="PyrdxlP-dep_Trfase"/>
</dbReference>
<dbReference type="EMBL" id="BNJG01000003">
    <property type="protein sequence ID" value="GHO58593.1"/>
    <property type="molecule type" value="Genomic_DNA"/>
</dbReference>
<dbReference type="EC" id="2.1.2.1" evidence="6"/>
<comment type="caution">
    <text evidence="8">The sequence shown here is derived from an EMBL/GenBank/DDBJ whole genome shotgun (WGS) entry which is preliminary data.</text>
</comment>
<dbReference type="PANTHER" id="PTHR11680">
    <property type="entry name" value="SERINE HYDROXYMETHYLTRANSFERASE"/>
    <property type="match status" value="1"/>
</dbReference>
<feature type="domain" description="Serine hydroxymethyltransferase-like" evidence="7">
    <location>
        <begin position="172"/>
        <end position="447"/>
    </location>
</feature>
<comment type="caution">
    <text evidence="6">Lacks conserved residue(s) required for the propagation of feature annotation.</text>
</comment>
<dbReference type="PANTHER" id="PTHR11680:SF35">
    <property type="entry name" value="SERINE HYDROXYMETHYLTRANSFERASE 1"/>
    <property type="match status" value="1"/>
</dbReference>
<keyword evidence="5 6" id="KW-0663">Pyridoxal phosphate</keyword>
<comment type="subcellular location">
    <subcellularLocation>
        <location evidence="6">Cytoplasm</location>
    </subcellularLocation>
</comment>
<gene>
    <name evidence="8" type="primary">glyA_2</name>
    <name evidence="6" type="synonym">glyA</name>
    <name evidence="8" type="ORF">KSB_70680</name>
</gene>
<keyword evidence="9" id="KW-1185">Reference proteome</keyword>
<protein>
    <recommendedName>
        <fullName evidence="6">Serine hydroxymethyltransferase</fullName>
        <shortName evidence="6">SHMT</shortName>
        <shortName evidence="6">Serine methylase</shortName>
        <ecNumber evidence="6">2.1.2.1</ecNumber>
    </recommendedName>
</protein>
<dbReference type="PROSITE" id="PS00096">
    <property type="entry name" value="SHMT"/>
    <property type="match status" value="1"/>
</dbReference>
<reference evidence="8 9" key="1">
    <citation type="journal article" date="2021" name="Int. J. Syst. Evol. Microbiol.">
        <title>Reticulibacter mediterranei gen. nov., sp. nov., within the new family Reticulibacteraceae fam. nov., and Ktedonospora formicarum gen. nov., sp. nov., Ktedonobacter robiniae sp. nov., Dictyobacter formicarum sp. nov. and Dictyobacter arantiisoli sp. nov., belonging to the class Ktedonobacteria.</title>
        <authorList>
            <person name="Yabe S."/>
            <person name="Zheng Y."/>
            <person name="Wang C.M."/>
            <person name="Sakai Y."/>
            <person name="Abe K."/>
            <person name="Yokota A."/>
            <person name="Donadio S."/>
            <person name="Cavaletti L."/>
            <person name="Monciardini P."/>
        </authorList>
    </citation>
    <scope>NUCLEOTIDE SEQUENCE [LARGE SCALE GENOMIC DNA]</scope>
    <source>
        <strain evidence="8 9">SOSP1-30</strain>
    </source>
</reference>
<sequence length="502" mass="54565">MTINATSTTFLVRYLQALNGATPNSAAAAFYASLDQINSVSPTIAASVIKELQDQRQNLKLIASENYSSLATQFAMGNLLTDKYAEGHPYHRFYAGCDNVDAIEAEAVELACSLFGAEHAYVQPHSGADANLVAFLAILSSKAQKPLLESLNIENISTATREDWNKVRATVQNQRLLALDYYSGGHLTHGYRHNISSTLFDVYSYAVDQESGLIDLDQLRKQLHEVRPLILLAGYSAYPRKLNFAKMREMADEVGAILMVDMAHFAGLVAGKVFTGEYNPIPYAHVVTSTTHKTLRGPRGGLVLCKQEFAEWVDKGCPAILGGPLPHVLAAKAVAFREASKPEFETYAHAIVENSQALALACIDEGLQVPTGGTDNHLLLLNVAQSFGLTGRQAEAALRDCQITLNRNSLPFDVNGPWYTSGLRLGTPALTTLGMGGTEMREIASIIKYVLSHTKPSVTASGKASLAKYVLDESVQAVARKRVDELLSQYPLYPELDTTLLA</sequence>
<dbReference type="InterPro" id="IPR015421">
    <property type="entry name" value="PyrdxlP-dep_Trfase_major"/>
</dbReference>
<dbReference type="InterPro" id="IPR015422">
    <property type="entry name" value="PyrdxlP-dep_Trfase_small"/>
</dbReference>
<comment type="catalytic activity">
    <reaction evidence="6">
        <text>(6R)-5,10-methylene-5,6,7,8-tetrahydrofolate + glycine + H2O = (6S)-5,6,7,8-tetrahydrofolate + L-serine</text>
        <dbReference type="Rhea" id="RHEA:15481"/>
        <dbReference type="ChEBI" id="CHEBI:15377"/>
        <dbReference type="ChEBI" id="CHEBI:15636"/>
        <dbReference type="ChEBI" id="CHEBI:33384"/>
        <dbReference type="ChEBI" id="CHEBI:57305"/>
        <dbReference type="ChEBI" id="CHEBI:57453"/>
        <dbReference type="EC" id="2.1.2.1"/>
    </reaction>
</comment>
<evidence type="ECO:0000256" key="1">
    <source>
        <dbReference type="ARBA" id="ARBA00001933"/>
    </source>
</evidence>
<evidence type="ECO:0000256" key="3">
    <source>
        <dbReference type="ARBA" id="ARBA00022563"/>
    </source>
</evidence>
<keyword evidence="6" id="KW-0963">Cytoplasm</keyword>
<comment type="cofactor">
    <cofactor evidence="1 6">
        <name>pyridoxal 5'-phosphate</name>
        <dbReference type="ChEBI" id="CHEBI:597326"/>
    </cofactor>
</comment>
<dbReference type="PIRSF" id="PIRSF000412">
    <property type="entry name" value="SHMT"/>
    <property type="match status" value="1"/>
</dbReference>